<keyword evidence="2" id="KW-1185">Reference proteome</keyword>
<proteinExistence type="predicted"/>
<dbReference type="OrthoDB" id="55603at2157"/>
<dbReference type="KEGG" id="mer:MMINT_13970"/>
<dbReference type="GeneID" id="41323776"/>
<dbReference type="Pfam" id="PF19479">
    <property type="entry name" value="DUF6015"/>
    <property type="match status" value="1"/>
</dbReference>
<gene>
    <name evidence="1" type="ORF">MMINT_13970</name>
</gene>
<organism evidence="1 2">
    <name type="scientific">Methanomassiliicoccus intestinalis (strain Issoire-Mx1)</name>
    <dbReference type="NCBI Taxonomy" id="1295009"/>
    <lineage>
        <taxon>Archaea</taxon>
        <taxon>Methanobacteriati</taxon>
        <taxon>Thermoplasmatota</taxon>
        <taxon>Thermoplasmata</taxon>
        <taxon>Methanomassiliicoccales</taxon>
        <taxon>Methanomassiliicoccaceae</taxon>
        <taxon>Methanomassiliicoccus</taxon>
    </lineage>
</organism>
<name>R9T717_METII</name>
<dbReference type="EMBL" id="CP005934">
    <property type="protein sequence ID" value="AGN26717.1"/>
    <property type="molecule type" value="Genomic_DNA"/>
</dbReference>
<dbReference type="AlphaFoldDB" id="R9T717"/>
<evidence type="ECO:0000313" key="1">
    <source>
        <dbReference type="EMBL" id="AGN26717.1"/>
    </source>
</evidence>
<dbReference type="Proteomes" id="UP000014070">
    <property type="component" value="Chromosome"/>
</dbReference>
<dbReference type="InterPro" id="IPR046057">
    <property type="entry name" value="DUF6015"/>
</dbReference>
<dbReference type="RefSeq" id="WP_020449242.1">
    <property type="nucleotide sequence ID" value="NC_021353.1"/>
</dbReference>
<reference evidence="1 2" key="1">
    <citation type="journal article" date="2013" name="Genome Announc.">
        <title>Genome sequence of 'Candidatus Methanomassiliicoccus intestinalis' Issoire-Mx1, a third thermoplasmatales-related methanogenic archaeon from human feces.</title>
        <authorList>
            <person name="Borrel G."/>
            <person name="Harris H.M."/>
            <person name="Parisot N."/>
            <person name="Gaci N."/>
            <person name="Tottey W."/>
            <person name="Mihajlovski A."/>
            <person name="Deane J."/>
            <person name="Gribaldo S."/>
            <person name="Bardot O."/>
            <person name="Peyretaillade E."/>
            <person name="Peyret P."/>
            <person name="O'Toole P.W."/>
            <person name="Brugere J.F."/>
        </authorList>
    </citation>
    <scope>NUCLEOTIDE SEQUENCE [LARGE SCALE GENOMIC DNA]</scope>
    <source>
        <strain evidence="1 2">Issoire-Mx1</strain>
    </source>
</reference>
<dbReference type="HOGENOM" id="CLU_1891297_0_0_2"/>
<protein>
    <submittedName>
        <fullName evidence="1">Uncharacterized protein</fullName>
    </submittedName>
</protein>
<sequence>MTVVSVLEIELALKNTLGKKGMECDDIQKLAEYVAGFFGYAGAVIDNRLASEDRDIFYMLEEEGLLTTMEEEVHLKKGKMWRIHYWMLKTDQVSRLAQMDSGSSEEEELLKIYEALPSDAWGRD</sequence>
<dbReference type="InParanoid" id="R9T717"/>
<accession>R9T717</accession>
<evidence type="ECO:0000313" key="2">
    <source>
        <dbReference type="Proteomes" id="UP000014070"/>
    </source>
</evidence>
<dbReference type="STRING" id="1295009.MMINT_13970"/>